<evidence type="ECO:0000313" key="13">
    <source>
        <dbReference type="EMBL" id="KAK6735209.1"/>
    </source>
</evidence>
<evidence type="ECO:0000256" key="2">
    <source>
        <dbReference type="ARBA" id="ARBA00022741"/>
    </source>
</evidence>
<evidence type="ECO:0000256" key="8">
    <source>
        <dbReference type="PROSITE-ProRule" id="PRU10141"/>
    </source>
</evidence>
<dbReference type="SUPFAM" id="SSF56112">
    <property type="entry name" value="Protein kinase-like (PK-like)"/>
    <property type="match status" value="1"/>
</dbReference>
<evidence type="ECO:0000259" key="12">
    <source>
        <dbReference type="PROSITE" id="PS50011"/>
    </source>
</evidence>
<evidence type="ECO:0000256" key="7">
    <source>
        <dbReference type="PROSITE-ProRule" id="PRU00191"/>
    </source>
</evidence>
<feature type="domain" description="SH2" evidence="11">
    <location>
        <begin position="56"/>
        <end position="177"/>
    </location>
</feature>
<dbReference type="InterPro" id="IPR036860">
    <property type="entry name" value="SH2_dom_sf"/>
</dbReference>
<dbReference type="CDD" id="cd00192">
    <property type="entry name" value="PTKc"/>
    <property type="match status" value="1"/>
</dbReference>
<keyword evidence="1 9" id="KW-0808">Transferase</keyword>
<dbReference type="SUPFAM" id="SSF55550">
    <property type="entry name" value="SH2 domain"/>
    <property type="match status" value="1"/>
</dbReference>
<dbReference type="InterPro" id="IPR011009">
    <property type="entry name" value="Kinase-like_dom_sf"/>
</dbReference>
<evidence type="ECO:0000256" key="6">
    <source>
        <dbReference type="ARBA" id="ARBA00051245"/>
    </source>
</evidence>
<dbReference type="InterPro" id="IPR001245">
    <property type="entry name" value="Ser-Thr/Tyr_kinase_cat_dom"/>
</dbReference>
<dbReference type="EMBL" id="JAVFWL010000002">
    <property type="protein sequence ID" value="KAK6735209.1"/>
    <property type="molecule type" value="Genomic_DNA"/>
</dbReference>
<comment type="similarity">
    <text evidence="9">Belongs to the protein kinase superfamily. Tyr protein kinase family.</text>
</comment>
<proteinExistence type="inferred from homology"/>
<feature type="binding site" evidence="8">
    <location>
        <position position="277"/>
    </location>
    <ligand>
        <name>ATP</name>
        <dbReference type="ChEBI" id="CHEBI:30616"/>
    </ligand>
</feature>
<keyword evidence="5 9" id="KW-0829">Tyrosine-protein kinase</keyword>
<evidence type="ECO:0000256" key="4">
    <source>
        <dbReference type="ARBA" id="ARBA00022840"/>
    </source>
</evidence>
<dbReference type="EC" id="2.7.10.2" evidence="9"/>
<dbReference type="InterPro" id="IPR008266">
    <property type="entry name" value="Tyr_kinase_AS"/>
</dbReference>
<dbReference type="PROSITE" id="PS50001">
    <property type="entry name" value="SH2"/>
    <property type="match status" value="1"/>
</dbReference>
<comment type="caution">
    <text evidence="13">The sequence shown here is derived from an EMBL/GenBank/DDBJ whole genome shotgun (WGS) entry which is preliminary data.</text>
</comment>
<feature type="domain" description="Protein kinase" evidence="12">
    <location>
        <begin position="245"/>
        <end position="504"/>
    </location>
</feature>
<gene>
    <name evidence="13" type="primary">Necator_chrII.g6202</name>
    <name evidence="13" type="ORF">RB195_018409</name>
</gene>
<evidence type="ECO:0000256" key="3">
    <source>
        <dbReference type="ARBA" id="ARBA00022777"/>
    </source>
</evidence>
<dbReference type="SMART" id="SM00252">
    <property type="entry name" value="SH2"/>
    <property type="match status" value="1"/>
</dbReference>
<evidence type="ECO:0000256" key="10">
    <source>
        <dbReference type="SAM" id="MobiDB-lite"/>
    </source>
</evidence>
<keyword evidence="4 8" id="KW-0067">ATP-binding</keyword>
<feature type="region of interest" description="Disordered" evidence="10">
    <location>
        <begin position="543"/>
        <end position="572"/>
    </location>
</feature>
<evidence type="ECO:0000313" key="14">
    <source>
        <dbReference type="Proteomes" id="UP001303046"/>
    </source>
</evidence>
<dbReference type="PROSITE" id="PS00107">
    <property type="entry name" value="PROTEIN_KINASE_ATP"/>
    <property type="match status" value="1"/>
</dbReference>
<organism evidence="13 14">
    <name type="scientific">Necator americanus</name>
    <name type="common">Human hookworm</name>
    <dbReference type="NCBI Taxonomy" id="51031"/>
    <lineage>
        <taxon>Eukaryota</taxon>
        <taxon>Metazoa</taxon>
        <taxon>Ecdysozoa</taxon>
        <taxon>Nematoda</taxon>
        <taxon>Chromadorea</taxon>
        <taxon>Rhabditida</taxon>
        <taxon>Rhabditina</taxon>
        <taxon>Rhabditomorpha</taxon>
        <taxon>Strongyloidea</taxon>
        <taxon>Ancylostomatidae</taxon>
        <taxon>Bunostominae</taxon>
        <taxon>Necator</taxon>
    </lineage>
</organism>
<evidence type="ECO:0000259" key="11">
    <source>
        <dbReference type="PROSITE" id="PS50001"/>
    </source>
</evidence>
<dbReference type="Gene3D" id="1.10.510.10">
    <property type="entry name" value="Transferase(Phosphotransferase) domain 1"/>
    <property type="match status" value="1"/>
</dbReference>
<keyword evidence="7" id="KW-0727">SH2 domain</keyword>
<evidence type="ECO:0000256" key="1">
    <source>
        <dbReference type="ARBA" id="ARBA00022679"/>
    </source>
</evidence>
<dbReference type="PRINTS" id="PR00109">
    <property type="entry name" value="TYRKINASE"/>
</dbReference>
<dbReference type="InterPro" id="IPR050198">
    <property type="entry name" value="Non-receptor_tyrosine_kinases"/>
</dbReference>
<name>A0ABR1CB63_NECAM</name>
<accession>A0ABR1CB63</accession>
<protein>
    <recommendedName>
        <fullName evidence="9">Tyrosine-protein kinase</fullName>
        <ecNumber evidence="9">2.7.10.2</ecNumber>
    </recommendedName>
</protein>
<dbReference type="PANTHER" id="PTHR24418">
    <property type="entry name" value="TYROSINE-PROTEIN KINASE"/>
    <property type="match status" value="1"/>
</dbReference>
<dbReference type="Gene3D" id="3.30.505.10">
    <property type="entry name" value="SH2 domain"/>
    <property type="match status" value="1"/>
</dbReference>
<dbReference type="PROSITE" id="PS00109">
    <property type="entry name" value="PROTEIN_KINASE_TYR"/>
    <property type="match status" value="1"/>
</dbReference>
<feature type="compositionally biased region" description="Basic and acidic residues" evidence="10">
    <location>
        <begin position="543"/>
        <end position="552"/>
    </location>
</feature>
<dbReference type="InterPro" id="IPR000719">
    <property type="entry name" value="Prot_kinase_dom"/>
</dbReference>
<dbReference type="InterPro" id="IPR017441">
    <property type="entry name" value="Protein_kinase_ATP_BS"/>
</dbReference>
<feature type="compositionally biased region" description="Polar residues" evidence="10">
    <location>
        <begin position="553"/>
        <end position="572"/>
    </location>
</feature>
<keyword evidence="3 9" id="KW-0418">Kinase</keyword>
<keyword evidence="2 8" id="KW-0547">Nucleotide-binding</keyword>
<comment type="catalytic activity">
    <reaction evidence="6 9">
        <text>L-tyrosyl-[protein] + ATP = O-phospho-L-tyrosyl-[protein] + ADP + H(+)</text>
        <dbReference type="Rhea" id="RHEA:10596"/>
        <dbReference type="Rhea" id="RHEA-COMP:10136"/>
        <dbReference type="Rhea" id="RHEA-COMP:20101"/>
        <dbReference type="ChEBI" id="CHEBI:15378"/>
        <dbReference type="ChEBI" id="CHEBI:30616"/>
        <dbReference type="ChEBI" id="CHEBI:46858"/>
        <dbReference type="ChEBI" id="CHEBI:61978"/>
        <dbReference type="ChEBI" id="CHEBI:456216"/>
        <dbReference type="EC" id="2.7.10.2"/>
    </reaction>
</comment>
<evidence type="ECO:0000256" key="9">
    <source>
        <dbReference type="RuleBase" id="RU362096"/>
    </source>
</evidence>
<keyword evidence="14" id="KW-1185">Reference proteome</keyword>
<dbReference type="Proteomes" id="UP001303046">
    <property type="component" value="Unassembled WGS sequence"/>
</dbReference>
<dbReference type="SMART" id="SM00219">
    <property type="entry name" value="TyrKc"/>
    <property type="match status" value="1"/>
</dbReference>
<dbReference type="InterPro" id="IPR000980">
    <property type="entry name" value="SH2"/>
</dbReference>
<sequence length="603" mass="69767">MHCFVLFIRGNKNKVGYRWYVILSMTTSRISCRSPTSSHTREDRNVVDPWLVKADFYHGYLPREDIVYLLKKHGDFLVRTSELDTSRMQTRVKKKETVISVLMDPDGKFEETPSSESRQEMVRNVIIYHRKLRFYVEHTVRFEFLRDLFEYYSQHPVRINKFSCLYAVLNNNTSHPTDVFRSSSSIQRTMLIEFDTSSSATQEASRLKKCPSHSHARRSRLYGLVDIVLKRGVRLANWELQHKNVTIGRVLGQGAFGEVRKGTLLRRSGRSVAVAVKTLKSDTELSKAKIKEMMKEARLMRELKHPNVVCIYGVALLEHPLYIILEYVPGGALDAYLRKNKNVIGRDERLLMAMGAAWGLEYLHKSNVLHRDVAARNCLYDNDKIVKISDFGLSRRGTTYTMKTAKKMPIKWMAPESMSSFTFSQKTDVYSYGVLVFEIFSGVEPYEGVSNSMTKRMIIEGQVNQFPEGTPSKLVEFVKGKMWDHNPDTRLDMTQIVDWMEQYTGLELDLPEDRSMAQEIKNGETNRLFVAVFCLTGVPREMDRWSPEKDRSNNLLKATPTPNCLPCTSNQNRTRIKRSLHDLYSIKLENAPRNPNKRRRAKL</sequence>
<dbReference type="PROSITE" id="PS50011">
    <property type="entry name" value="PROTEIN_KINASE_DOM"/>
    <property type="match status" value="1"/>
</dbReference>
<dbReference type="InterPro" id="IPR020635">
    <property type="entry name" value="Tyr_kinase_cat_dom"/>
</dbReference>
<dbReference type="Gene3D" id="3.30.200.20">
    <property type="entry name" value="Phosphorylase Kinase, domain 1"/>
    <property type="match status" value="1"/>
</dbReference>
<reference evidence="13 14" key="1">
    <citation type="submission" date="2023-08" db="EMBL/GenBank/DDBJ databases">
        <title>A Necator americanus chromosomal reference genome.</title>
        <authorList>
            <person name="Ilik V."/>
            <person name="Petrzelkova K.J."/>
            <person name="Pardy F."/>
            <person name="Fuh T."/>
            <person name="Niatou-Singa F.S."/>
            <person name="Gouil Q."/>
            <person name="Baker L."/>
            <person name="Ritchie M.E."/>
            <person name="Jex A.R."/>
            <person name="Gazzola D."/>
            <person name="Li H."/>
            <person name="Toshio Fujiwara R."/>
            <person name="Zhan B."/>
            <person name="Aroian R.V."/>
            <person name="Pafco B."/>
            <person name="Schwarz E.M."/>
        </authorList>
    </citation>
    <scope>NUCLEOTIDE SEQUENCE [LARGE SCALE GENOMIC DNA]</scope>
    <source>
        <strain evidence="13 14">Aroian</strain>
        <tissue evidence="13">Whole animal</tissue>
    </source>
</reference>
<evidence type="ECO:0000256" key="5">
    <source>
        <dbReference type="ARBA" id="ARBA00023137"/>
    </source>
</evidence>
<dbReference type="Pfam" id="PF07714">
    <property type="entry name" value="PK_Tyr_Ser-Thr"/>
    <property type="match status" value="1"/>
</dbReference>